<keyword evidence="4 11" id="KW-0812">Transmembrane</keyword>
<protein>
    <recommendedName>
        <fullName evidence="3">Guided entry of tail-anchored proteins factor 1</fullName>
    </recommendedName>
    <alternativeName>
        <fullName evidence="8">Tail-anchored protein insertion receptor WRB</fullName>
    </alternativeName>
    <alternativeName>
        <fullName evidence="9">Tryptophan-rich basic protein</fullName>
    </alternativeName>
</protein>
<gene>
    <name evidence="13" type="primary">LOC114251417</name>
</gene>
<evidence type="ECO:0000256" key="5">
    <source>
        <dbReference type="ARBA" id="ARBA00022824"/>
    </source>
</evidence>
<keyword evidence="6 11" id="KW-1133">Transmembrane helix</keyword>
<dbReference type="GO" id="GO:0043529">
    <property type="term" value="C:GET complex"/>
    <property type="evidence" value="ECO:0007669"/>
    <property type="project" value="TreeGrafter"/>
</dbReference>
<evidence type="ECO:0000256" key="1">
    <source>
        <dbReference type="ARBA" id="ARBA00004477"/>
    </source>
</evidence>
<dbReference type="PANTHER" id="PTHR42650:SF1">
    <property type="entry name" value="GUIDED ENTRY OF TAIL-ANCHORED PROTEINS FACTOR 1"/>
    <property type="match status" value="1"/>
</dbReference>
<keyword evidence="5" id="KW-0256">Endoplasmic reticulum</keyword>
<evidence type="ECO:0000256" key="6">
    <source>
        <dbReference type="ARBA" id="ARBA00022989"/>
    </source>
</evidence>
<dbReference type="GO" id="GO:0005789">
    <property type="term" value="C:endoplasmic reticulum membrane"/>
    <property type="evidence" value="ECO:0007669"/>
    <property type="project" value="UniProtKB-SubCell"/>
</dbReference>
<evidence type="ECO:0000256" key="8">
    <source>
        <dbReference type="ARBA" id="ARBA00032437"/>
    </source>
</evidence>
<dbReference type="Gene3D" id="1.10.287.660">
    <property type="entry name" value="Helix hairpin bin"/>
    <property type="match status" value="1"/>
</dbReference>
<comment type="subcellular location">
    <subcellularLocation>
        <location evidence="1">Endoplasmic reticulum membrane</location>
        <topology evidence="1">Multi-pass membrane protein</topology>
    </subcellularLocation>
</comment>
<reference evidence="13" key="1">
    <citation type="submission" date="2025-08" db="UniProtKB">
        <authorList>
            <consortium name="RefSeq"/>
        </authorList>
    </citation>
    <scope>IDENTIFICATION</scope>
    <source>
        <tissue evidence="13">Silk gland</tissue>
    </source>
</reference>
<name>A0A6J2KKJ6_BOMMA</name>
<evidence type="ECO:0000256" key="3">
    <source>
        <dbReference type="ARBA" id="ARBA00017951"/>
    </source>
</evidence>
<dbReference type="PANTHER" id="PTHR42650">
    <property type="entry name" value="TAIL-ANCHORED PROTEIN INSERTION RECEPTOR WRB"/>
    <property type="match status" value="1"/>
</dbReference>
<proteinExistence type="inferred from homology"/>
<dbReference type="Pfam" id="PF04420">
    <property type="entry name" value="CHD5"/>
    <property type="match status" value="1"/>
</dbReference>
<feature type="coiled-coil region" evidence="10">
    <location>
        <begin position="40"/>
        <end position="89"/>
    </location>
</feature>
<dbReference type="OrthoDB" id="69461at2759"/>
<feature type="transmembrane region" description="Helical" evidence="11">
    <location>
        <begin position="12"/>
        <end position="37"/>
    </location>
</feature>
<accession>A0A6J2KKJ6</accession>
<evidence type="ECO:0000256" key="7">
    <source>
        <dbReference type="ARBA" id="ARBA00023136"/>
    </source>
</evidence>
<dbReference type="Proteomes" id="UP000504629">
    <property type="component" value="Unplaced"/>
</dbReference>
<evidence type="ECO:0000256" key="2">
    <source>
        <dbReference type="ARBA" id="ARBA00010799"/>
    </source>
</evidence>
<evidence type="ECO:0000313" key="13">
    <source>
        <dbReference type="RefSeq" id="XP_028041467.1"/>
    </source>
</evidence>
<dbReference type="AlphaFoldDB" id="A0A6J2KKJ6"/>
<evidence type="ECO:0000313" key="12">
    <source>
        <dbReference type="Proteomes" id="UP000504629"/>
    </source>
</evidence>
<dbReference type="GO" id="GO:0071816">
    <property type="term" value="P:tail-anchored membrane protein insertion into ER membrane"/>
    <property type="evidence" value="ECO:0007669"/>
    <property type="project" value="InterPro"/>
</dbReference>
<dbReference type="InterPro" id="IPR028945">
    <property type="entry name" value="Get1"/>
</dbReference>
<keyword evidence="12" id="KW-1185">Reference proteome</keyword>
<evidence type="ECO:0000256" key="11">
    <source>
        <dbReference type="SAM" id="Phobius"/>
    </source>
</evidence>
<dbReference type="GeneID" id="114251417"/>
<sequence length="171" mass="19616">MMQVEVKNWQLLYGTVVVCIVNILMPHLAKYIVSWFYSPTKEELLKLEELRKLLEELNQKSIKDEFAAYSRLQRRINKLEAEVKKMSQSRISASVTVNTSIQLALEVLVAIVTVISIIFFRKIPVATMKGDLFPFTTVLRYPSELPNAISAHVWIIISNVTLKVLLKPMLP</sequence>
<evidence type="ECO:0000256" key="4">
    <source>
        <dbReference type="ARBA" id="ARBA00022692"/>
    </source>
</evidence>
<dbReference type="GO" id="GO:0043495">
    <property type="term" value="F:protein-membrane adaptor activity"/>
    <property type="evidence" value="ECO:0007669"/>
    <property type="project" value="TreeGrafter"/>
</dbReference>
<evidence type="ECO:0000256" key="9">
    <source>
        <dbReference type="ARBA" id="ARBA00033006"/>
    </source>
</evidence>
<dbReference type="RefSeq" id="XP_028041467.1">
    <property type="nucleotide sequence ID" value="XM_028185666.1"/>
</dbReference>
<keyword evidence="7 11" id="KW-0472">Membrane</keyword>
<comment type="similarity">
    <text evidence="2">Belongs to the WRB/GET1 family.</text>
</comment>
<feature type="transmembrane region" description="Helical" evidence="11">
    <location>
        <begin position="101"/>
        <end position="120"/>
    </location>
</feature>
<organism evidence="12 13">
    <name type="scientific">Bombyx mandarina</name>
    <name type="common">Wild silk moth</name>
    <name type="synonym">Wild silkworm</name>
    <dbReference type="NCBI Taxonomy" id="7092"/>
    <lineage>
        <taxon>Eukaryota</taxon>
        <taxon>Metazoa</taxon>
        <taxon>Ecdysozoa</taxon>
        <taxon>Arthropoda</taxon>
        <taxon>Hexapoda</taxon>
        <taxon>Insecta</taxon>
        <taxon>Pterygota</taxon>
        <taxon>Neoptera</taxon>
        <taxon>Endopterygota</taxon>
        <taxon>Lepidoptera</taxon>
        <taxon>Glossata</taxon>
        <taxon>Ditrysia</taxon>
        <taxon>Bombycoidea</taxon>
        <taxon>Bombycidae</taxon>
        <taxon>Bombycinae</taxon>
        <taxon>Bombyx</taxon>
    </lineage>
</organism>
<dbReference type="KEGG" id="bman:114251417"/>
<keyword evidence="10" id="KW-0175">Coiled coil</keyword>
<evidence type="ECO:0000256" key="10">
    <source>
        <dbReference type="SAM" id="Coils"/>
    </source>
</evidence>
<dbReference type="InterPro" id="IPR029012">
    <property type="entry name" value="Helix_hairpin_bin_sf"/>
</dbReference>